<organism evidence="3 5">
    <name type="scientific">Moraxella caviae</name>
    <dbReference type="NCBI Taxonomy" id="34060"/>
    <lineage>
        <taxon>Bacteria</taxon>
        <taxon>Pseudomonadati</taxon>
        <taxon>Pseudomonadota</taxon>
        <taxon>Gammaproteobacteria</taxon>
        <taxon>Moraxellales</taxon>
        <taxon>Moraxellaceae</taxon>
        <taxon>Moraxella</taxon>
    </lineage>
</organism>
<dbReference type="Proteomes" id="UP000190435">
    <property type="component" value="Unassembled WGS sequence"/>
</dbReference>
<dbReference type="SUPFAM" id="SSF52980">
    <property type="entry name" value="Restriction endonuclease-like"/>
    <property type="match status" value="1"/>
</dbReference>
<dbReference type="GO" id="GO:0004519">
    <property type="term" value="F:endonuclease activity"/>
    <property type="evidence" value="ECO:0007669"/>
    <property type="project" value="UniProtKB-KW"/>
</dbReference>
<dbReference type="Gene3D" id="3.90.320.10">
    <property type="match status" value="1"/>
</dbReference>
<dbReference type="RefSeq" id="WP_078277625.1">
    <property type="nucleotide sequence ID" value="NZ_MUXU01000099.1"/>
</dbReference>
<evidence type="ECO:0000313" key="4">
    <source>
        <dbReference type="EMBL" id="STZ13574.1"/>
    </source>
</evidence>
<dbReference type="InterPro" id="IPR011604">
    <property type="entry name" value="PDDEXK-like_dom_sf"/>
</dbReference>
<evidence type="ECO:0000259" key="2">
    <source>
        <dbReference type="Pfam" id="PF09588"/>
    </source>
</evidence>
<dbReference type="NCBIfam" id="TIGR03033">
    <property type="entry name" value="phage_rel_nuc"/>
    <property type="match status" value="1"/>
</dbReference>
<gene>
    <name evidence="3" type="ORF">B0181_11515</name>
    <name evidence="4" type="ORF">NCTC10293_01148</name>
</gene>
<dbReference type="STRING" id="34060.B0181_11515"/>
<evidence type="ECO:0000313" key="3">
    <source>
        <dbReference type="EMBL" id="OOR86725.1"/>
    </source>
</evidence>
<dbReference type="PANTHER" id="PTHR46609">
    <property type="entry name" value="EXONUCLEASE, PHAGE-TYPE/RECB, C-TERMINAL DOMAIN-CONTAINING PROTEIN"/>
    <property type="match status" value="1"/>
</dbReference>
<dbReference type="EMBL" id="MUXU01000099">
    <property type="protein sequence ID" value="OOR86725.1"/>
    <property type="molecule type" value="Genomic_DNA"/>
</dbReference>
<keyword evidence="3" id="KW-0255">Endonuclease</keyword>
<protein>
    <submittedName>
        <fullName evidence="3 4">Endonuclease</fullName>
    </submittedName>
</protein>
<dbReference type="EMBL" id="UGQE01000002">
    <property type="protein sequence ID" value="STZ13574.1"/>
    <property type="molecule type" value="Genomic_DNA"/>
</dbReference>
<dbReference type="InterPro" id="IPR019080">
    <property type="entry name" value="YqaJ_viral_recombinase"/>
</dbReference>
<sequence length="329" mass="37221">MLHTLQTPTKEMTHTDWLKARQTGIGGSDIAAIMGVSPYKTAYDIYLDKVVNIDGEQEINEAAYWGNVLEDVVAKEYAKRNDVKVQRVNYIIRSPEYPFAIANIDRAVVNPEISGSVRVSADSTLSTDRLLEIKTSSAYLSNNWGDENTDVVPDHYLLQCQWYMGITKTPKCDLAVLIGGNKYQQYTIDFDAELFTQMIEAARDFWLDLENGICPDPTSIKNIRHKYKKAEPGTSIDISEDEQAIEIVSKFLDLKDAEKDLNSKLDEAKNEIALLFKDKESLVLDGKSIMTYKNQVSNRLDSTKLKKDMPEIVAQYMKQSQSRVLRVAA</sequence>
<dbReference type="Proteomes" id="UP000255279">
    <property type="component" value="Unassembled WGS sequence"/>
</dbReference>
<keyword evidence="1" id="KW-0175">Coiled coil</keyword>
<evidence type="ECO:0000256" key="1">
    <source>
        <dbReference type="SAM" id="Coils"/>
    </source>
</evidence>
<dbReference type="InterPro" id="IPR017482">
    <property type="entry name" value="Lambda-type_endonuclease"/>
</dbReference>
<keyword evidence="3" id="KW-0378">Hydrolase</keyword>
<proteinExistence type="predicted"/>
<feature type="coiled-coil region" evidence="1">
    <location>
        <begin position="251"/>
        <end position="285"/>
    </location>
</feature>
<dbReference type="OrthoDB" id="46225at2"/>
<evidence type="ECO:0000313" key="6">
    <source>
        <dbReference type="Proteomes" id="UP000255279"/>
    </source>
</evidence>
<dbReference type="InterPro" id="IPR011335">
    <property type="entry name" value="Restrct_endonuc-II-like"/>
</dbReference>
<accession>A0A1S9ZT84</accession>
<keyword evidence="3" id="KW-0540">Nuclease</keyword>
<reference evidence="4 6" key="2">
    <citation type="submission" date="2018-06" db="EMBL/GenBank/DDBJ databases">
        <authorList>
            <consortium name="Pathogen Informatics"/>
            <person name="Doyle S."/>
        </authorList>
    </citation>
    <scope>NUCLEOTIDE SEQUENCE [LARGE SCALE GENOMIC DNA]</scope>
    <source>
        <strain evidence="4 6">NCTC10293</strain>
    </source>
</reference>
<name>A0A1S9ZT84_9GAMM</name>
<evidence type="ECO:0000313" key="5">
    <source>
        <dbReference type="Proteomes" id="UP000190435"/>
    </source>
</evidence>
<dbReference type="AlphaFoldDB" id="A0A1S9ZT84"/>
<keyword evidence="5" id="KW-1185">Reference proteome</keyword>
<dbReference type="PANTHER" id="PTHR46609:SF6">
    <property type="entry name" value="EXONUCLEASE, PHAGE-TYPE_RECB, C-TERMINAL DOMAIN-CONTAINING PROTEIN-RELATED"/>
    <property type="match status" value="1"/>
</dbReference>
<feature type="domain" description="YqaJ viral recombinase" evidence="2">
    <location>
        <begin position="16"/>
        <end position="168"/>
    </location>
</feature>
<reference evidence="3 5" key="1">
    <citation type="submission" date="2017-02" db="EMBL/GenBank/DDBJ databases">
        <title>Draft genome sequence of Moraxella caviae CCUG 355 type strain.</title>
        <authorList>
            <person name="Engstrom-Jakobsson H."/>
            <person name="Salva-Serra F."/>
            <person name="Thorell K."/>
            <person name="Gonzales-Siles L."/>
            <person name="Karlsson R."/>
            <person name="Boulund F."/>
            <person name="Engstrand L."/>
            <person name="Moore E."/>
        </authorList>
    </citation>
    <scope>NUCLEOTIDE SEQUENCE [LARGE SCALE GENOMIC DNA]</scope>
    <source>
        <strain evidence="3 5">CCUG 355</strain>
    </source>
</reference>
<dbReference type="Pfam" id="PF09588">
    <property type="entry name" value="YqaJ"/>
    <property type="match status" value="1"/>
</dbReference>
<dbReference type="InterPro" id="IPR051703">
    <property type="entry name" value="NF-kappa-B_Signaling_Reg"/>
</dbReference>